<protein>
    <submittedName>
        <fullName evidence="2">Uncharacterized protein</fullName>
    </submittedName>
</protein>
<dbReference type="EMBL" id="KV417566">
    <property type="protein sequence ID" value="KZP19121.1"/>
    <property type="molecule type" value="Genomic_DNA"/>
</dbReference>
<evidence type="ECO:0000256" key="1">
    <source>
        <dbReference type="SAM" id="MobiDB-lite"/>
    </source>
</evidence>
<feature type="region of interest" description="Disordered" evidence="1">
    <location>
        <begin position="23"/>
        <end position="45"/>
    </location>
</feature>
<organism evidence="2 3">
    <name type="scientific">Athelia psychrophila</name>
    <dbReference type="NCBI Taxonomy" id="1759441"/>
    <lineage>
        <taxon>Eukaryota</taxon>
        <taxon>Fungi</taxon>
        <taxon>Dikarya</taxon>
        <taxon>Basidiomycota</taxon>
        <taxon>Agaricomycotina</taxon>
        <taxon>Agaricomycetes</taxon>
        <taxon>Agaricomycetidae</taxon>
        <taxon>Atheliales</taxon>
        <taxon>Atheliaceae</taxon>
        <taxon>Athelia</taxon>
    </lineage>
</organism>
<evidence type="ECO:0000313" key="3">
    <source>
        <dbReference type="Proteomes" id="UP000076532"/>
    </source>
</evidence>
<evidence type="ECO:0000313" key="2">
    <source>
        <dbReference type="EMBL" id="KZP19121.1"/>
    </source>
</evidence>
<keyword evidence="3" id="KW-1185">Reference proteome</keyword>
<name>A0A166HQD7_9AGAM</name>
<dbReference type="AlphaFoldDB" id="A0A166HQD7"/>
<proteinExistence type="predicted"/>
<gene>
    <name evidence="2" type="ORF">FIBSPDRAFT_955664</name>
</gene>
<dbReference type="Proteomes" id="UP000076532">
    <property type="component" value="Unassembled WGS sequence"/>
</dbReference>
<reference evidence="2 3" key="1">
    <citation type="journal article" date="2016" name="Mol. Biol. Evol.">
        <title>Comparative Genomics of Early-Diverging Mushroom-Forming Fungi Provides Insights into the Origins of Lignocellulose Decay Capabilities.</title>
        <authorList>
            <person name="Nagy L.G."/>
            <person name="Riley R."/>
            <person name="Tritt A."/>
            <person name="Adam C."/>
            <person name="Daum C."/>
            <person name="Floudas D."/>
            <person name="Sun H."/>
            <person name="Yadav J.S."/>
            <person name="Pangilinan J."/>
            <person name="Larsson K.H."/>
            <person name="Matsuura K."/>
            <person name="Barry K."/>
            <person name="Labutti K."/>
            <person name="Kuo R."/>
            <person name="Ohm R.A."/>
            <person name="Bhattacharya S.S."/>
            <person name="Shirouzu T."/>
            <person name="Yoshinaga Y."/>
            <person name="Martin F.M."/>
            <person name="Grigoriev I.V."/>
            <person name="Hibbett D.S."/>
        </authorList>
    </citation>
    <scope>NUCLEOTIDE SEQUENCE [LARGE SCALE GENOMIC DNA]</scope>
    <source>
        <strain evidence="2 3">CBS 109695</strain>
    </source>
</reference>
<sequence>MRALPQKPWLMLPNRKLLSRAVASPPQTQIPINPDTPSTPPTVSTLPTPLLPLLVPPAASHTSAGSLSVSVLAAAPHLTRRVPTGTTVHERTPRSAIILAETLRVPMMDQV</sequence>
<accession>A0A166HQD7</accession>